<dbReference type="RefSeq" id="WP_171375107.1">
    <property type="nucleotide sequence ID" value="NZ_JBIHSE010000001.1"/>
</dbReference>
<feature type="transmembrane region" description="Helical" evidence="1">
    <location>
        <begin position="203"/>
        <end position="226"/>
    </location>
</feature>
<evidence type="ECO:0008006" key="4">
    <source>
        <dbReference type="Google" id="ProtNLM"/>
    </source>
</evidence>
<feature type="transmembrane region" description="Helical" evidence="1">
    <location>
        <begin position="132"/>
        <end position="158"/>
    </location>
</feature>
<evidence type="ECO:0000313" key="3">
    <source>
        <dbReference type="Proteomes" id="UP001607221"/>
    </source>
</evidence>
<feature type="transmembrane region" description="Helical" evidence="1">
    <location>
        <begin position="77"/>
        <end position="97"/>
    </location>
</feature>
<feature type="transmembrane region" description="Helical" evidence="1">
    <location>
        <begin position="313"/>
        <end position="335"/>
    </location>
</feature>
<feature type="transmembrane region" description="Helical" evidence="1">
    <location>
        <begin position="164"/>
        <end position="182"/>
    </location>
</feature>
<comment type="caution">
    <text evidence="2">The sequence shown here is derived from an EMBL/GenBank/DDBJ whole genome shotgun (WGS) entry which is preliminary data.</text>
</comment>
<keyword evidence="1" id="KW-0812">Transmembrane</keyword>
<keyword evidence="3" id="KW-1185">Reference proteome</keyword>
<dbReference type="Proteomes" id="UP001607221">
    <property type="component" value="Unassembled WGS sequence"/>
</dbReference>
<feature type="transmembrane region" description="Helical" evidence="1">
    <location>
        <begin position="342"/>
        <end position="359"/>
    </location>
</feature>
<organism evidence="2 3">
    <name type="scientific">Vibrio jasicida</name>
    <dbReference type="NCBI Taxonomy" id="766224"/>
    <lineage>
        <taxon>Bacteria</taxon>
        <taxon>Pseudomonadati</taxon>
        <taxon>Pseudomonadota</taxon>
        <taxon>Gammaproteobacteria</taxon>
        <taxon>Vibrionales</taxon>
        <taxon>Vibrionaceae</taxon>
        <taxon>Vibrio</taxon>
    </lineage>
</organism>
<evidence type="ECO:0000256" key="1">
    <source>
        <dbReference type="SAM" id="Phobius"/>
    </source>
</evidence>
<feature type="transmembrane region" description="Helical" evidence="1">
    <location>
        <begin position="232"/>
        <end position="253"/>
    </location>
</feature>
<feature type="transmembrane region" description="Helical" evidence="1">
    <location>
        <begin position="103"/>
        <end position="120"/>
    </location>
</feature>
<feature type="transmembrane region" description="Helical" evidence="1">
    <location>
        <begin position="273"/>
        <end position="293"/>
    </location>
</feature>
<protein>
    <recommendedName>
        <fullName evidence="4">Capsular biosynthesis protein</fullName>
    </recommendedName>
</protein>
<dbReference type="EMBL" id="JBIHSE010000001">
    <property type="protein sequence ID" value="MFH0272494.1"/>
    <property type="molecule type" value="Genomic_DNA"/>
</dbReference>
<reference evidence="2 3" key="1">
    <citation type="submission" date="2024-10" db="EMBL/GenBank/DDBJ databases">
        <authorList>
            <person name="Yibar A."/>
            <person name="Saticioglu I.B."/>
            <person name="Duman M."/>
            <person name="Ajmi N."/>
            <person name="Gurler F."/>
            <person name="Ay H."/>
            <person name="Onuk E."/>
            <person name="Guler S."/>
            <person name="Romalde J.L."/>
        </authorList>
    </citation>
    <scope>NUCLEOTIDE SEQUENCE [LARGE SCALE GENOMIC DNA]</scope>
    <source>
        <strain evidence="2 3">1-TCBS-A</strain>
    </source>
</reference>
<feature type="transmembrane region" description="Helical" evidence="1">
    <location>
        <begin position="37"/>
        <end position="56"/>
    </location>
</feature>
<name>A0ABW7J830_9VIBR</name>
<evidence type="ECO:0000313" key="2">
    <source>
        <dbReference type="EMBL" id="MFH0272494.1"/>
    </source>
</evidence>
<keyword evidence="1" id="KW-0472">Membrane</keyword>
<sequence>MKSILYEGRVELLKIISAAVSIGTIVLLSHVLGDKFLVSYVVIQTLLVVFTSVIDFGQNVTNKNIEIPENTFRSQRIPIHFFLIALTIYFVVSFYWFSEDISYMVIFLMPISILSSTYNLRWLTVKRRSGNVFSSVLLGEFSLSILRLTSVIIGLILGYEFFELALLIFPIVVSLFLSKLRPINKLAILSPLDFNVESDKFDIFAYILSVFIAVKNQILSLFLPAVHDSSKSYVIMVSRIYGAIVILTSGLNARIPYSIKLAKIDNKWKSIKVILSLLLFSFILIALFYPMYVELVSSIFNVSFPFDFPLERQLFFALIVFGIVQSSMIVSLQCLNKNKTAILLDVLYLLVVIKFMTVLK</sequence>
<gene>
    <name evidence="2" type="ORF">ACGRHZ_14360</name>
</gene>
<feature type="transmembrane region" description="Helical" evidence="1">
    <location>
        <begin position="12"/>
        <end position="31"/>
    </location>
</feature>
<keyword evidence="1" id="KW-1133">Transmembrane helix</keyword>
<proteinExistence type="predicted"/>
<accession>A0ABW7J830</accession>